<accession>A0A7J0GAE5</accession>
<keyword evidence="5" id="KW-1185">Reference proteome</keyword>
<gene>
    <name evidence="4" type="ORF">Acr_19g0006490</name>
</gene>
<feature type="compositionally biased region" description="Basic and acidic residues" evidence="2">
    <location>
        <begin position="162"/>
        <end position="176"/>
    </location>
</feature>
<comment type="similarity">
    <text evidence="1">Belongs to the remorin family.</text>
</comment>
<evidence type="ECO:0000256" key="2">
    <source>
        <dbReference type="SAM" id="MobiDB-lite"/>
    </source>
</evidence>
<evidence type="ECO:0000259" key="3">
    <source>
        <dbReference type="Pfam" id="PF03763"/>
    </source>
</evidence>
<dbReference type="EMBL" id="BJWL01000019">
    <property type="protein sequence ID" value="GFZ07712.1"/>
    <property type="molecule type" value="Genomic_DNA"/>
</dbReference>
<feature type="region of interest" description="Disordered" evidence="2">
    <location>
        <begin position="159"/>
        <end position="184"/>
    </location>
</feature>
<dbReference type="InterPro" id="IPR005516">
    <property type="entry name" value="Remorin_C"/>
</dbReference>
<dbReference type="AlphaFoldDB" id="A0A7J0GAE5"/>
<dbReference type="PANTHER" id="PTHR31471">
    <property type="entry name" value="OS02G0116800 PROTEIN"/>
    <property type="match status" value="1"/>
</dbReference>
<evidence type="ECO:0000313" key="5">
    <source>
        <dbReference type="Proteomes" id="UP000585474"/>
    </source>
</evidence>
<dbReference type="Pfam" id="PF03763">
    <property type="entry name" value="Remorin_C"/>
    <property type="match status" value="1"/>
</dbReference>
<evidence type="ECO:0000313" key="4">
    <source>
        <dbReference type="EMBL" id="GFZ07712.1"/>
    </source>
</evidence>
<name>A0A7J0GAE5_9ERIC</name>
<dbReference type="Proteomes" id="UP000585474">
    <property type="component" value="Unassembled WGS sequence"/>
</dbReference>
<protein>
    <recommendedName>
        <fullName evidence="3">Remorin C-terminal domain-containing protein</fullName>
    </recommendedName>
</protein>
<proteinExistence type="inferred from homology"/>
<sequence length="194" mass="22379">MGLDYDSYGSEFATAVAAAAFAIHSFEEESLEYQKKMNAKAEIERIRPPPPESGRLSKRFSGKEAKDAVNFETSPRKRMEPGSIASRSSFENQRGNSTRRRNVESKANSWERAAMAKIRERYEKMNSRIVAWENEKKRKAKLDKERKELARMDHIAGAARMQMEEKRRNEESEGRDKAKRIRSSGKVPFSCFCF</sequence>
<feature type="compositionally biased region" description="Polar residues" evidence="2">
    <location>
        <begin position="85"/>
        <end position="96"/>
    </location>
</feature>
<evidence type="ECO:0000256" key="1">
    <source>
        <dbReference type="ARBA" id="ARBA00005711"/>
    </source>
</evidence>
<comment type="caution">
    <text evidence="4">The sequence shown here is derived from an EMBL/GenBank/DDBJ whole genome shotgun (WGS) entry which is preliminary data.</text>
</comment>
<feature type="region of interest" description="Disordered" evidence="2">
    <location>
        <begin position="40"/>
        <end position="108"/>
    </location>
</feature>
<organism evidence="4 5">
    <name type="scientific">Actinidia rufa</name>
    <dbReference type="NCBI Taxonomy" id="165716"/>
    <lineage>
        <taxon>Eukaryota</taxon>
        <taxon>Viridiplantae</taxon>
        <taxon>Streptophyta</taxon>
        <taxon>Embryophyta</taxon>
        <taxon>Tracheophyta</taxon>
        <taxon>Spermatophyta</taxon>
        <taxon>Magnoliopsida</taxon>
        <taxon>eudicotyledons</taxon>
        <taxon>Gunneridae</taxon>
        <taxon>Pentapetalae</taxon>
        <taxon>asterids</taxon>
        <taxon>Ericales</taxon>
        <taxon>Actinidiaceae</taxon>
        <taxon>Actinidia</taxon>
    </lineage>
</organism>
<feature type="compositionally biased region" description="Basic and acidic residues" evidence="2">
    <location>
        <begin position="61"/>
        <end position="80"/>
    </location>
</feature>
<dbReference type="PANTHER" id="PTHR31471:SF51">
    <property type="entry name" value="REMORIN FAMILY PROTEIN"/>
    <property type="match status" value="1"/>
</dbReference>
<reference evidence="4 5" key="1">
    <citation type="submission" date="2019-07" db="EMBL/GenBank/DDBJ databases">
        <title>De Novo Assembly of kiwifruit Actinidia rufa.</title>
        <authorList>
            <person name="Sugita-Konishi S."/>
            <person name="Sato K."/>
            <person name="Mori E."/>
            <person name="Abe Y."/>
            <person name="Kisaki G."/>
            <person name="Hamano K."/>
            <person name="Suezawa K."/>
            <person name="Otani M."/>
            <person name="Fukuda T."/>
            <person name="Manabe T."/>
            <person name="Gomi K."/>
            <person name="Tabuchi M."/>
            <person name="Akimitsu K."/>
            <person name="Kataoka I."/>
        </authorList>
    </citation>
    <scope>NUCLEOTIDE SEQUENCE [LARGE SCALE GENOMIC DNA]</scope>
    <source>
        <strain evidence="5">cv. Fuchu</strain>
    </source>
</reference>
<dbReference type="OrthoDB" id="775261at2759"/>
<feature type="domain" description="Remorin C-terminal" evidence="3">
    <location>
        <begin position="102"/>
        <end position="148"/>
    </location>
</feature>